<dbReference type="Proteomes" id="UP000676456">
    <property type="component" value="Unassembled WGS sequence"/>
</dbReference>
<name>A0A942UQX0_9BACI</name>
<evidence type="ECO:0000313" key="1">
    <source>
        <dbReference type="EMBL" id="MBS4223308.1"/>
    </source>
</evidence>
<dbReference type="AlphaFoldDB" id="A0A942UQX0"/>
<proteinExistence type="predicted"/>
<dbReference type="GO" id="GO:0030420">
    <property type="term" value="P:establishment of competence for transformation"/>
    <property type="evidence" value="ECO:0007669"/>
    <property type="project" value="InterPro"/>
</dbReference>
<sequence>MNMYEPYVIKPMTVALIPKFDKDGSLITEVIEGTRSFLVSMKPIEIIEYSMDYYGHGLNVARIADKLGLGKVDMAPVKISGTLGLYWFPSKSPTKEDSVWFSLCHYKNAVPIFRNETIVFLRFGHTINILSRAKSFKHKVHKARELKSLMEDRFKEISFFLHKPQDETPQLREQNHTTYHFIQPNQYLNISSEEEKTAEKDCCCSKLKRPSGEENDI</sequence>
<evidence type="ECO:0000313" key="2">
    <source>
        <dbReference type="Proteomes" id="UP000676456"/>
    </source>
</evidence>
<gene>
    <name evidence="1" type="ORF">KHA91_11190</name>
</gene>
<dbReference type="Pfam" id="PF06338">
    <property type="entry name" value="ComK"/>
    <property type="match status" value="1"/>
</dbReference>
<keyword evidence="2" id="KW-1185">Reference proteome</keyword>
<organism evidence="1 2">
    <name type="scientific">Lederbergia citrea</name>
    <dbReference type="NCBI Taxonomy" id="2833581"/>
    <lineage>
        <taxon>Bacteria</taxon>
        <taxon>Bacillati</taxon>
        <taxon>Bacillota</taxon>
        <taxon>Bacilli</taxon>
        <taxon>Bacillales</taxon>
        <taxon>Bacillaceae</taxon>
        <taxon>Lederbergia</taxon>
    </lineage>
</organism>
<dbReference type="EMBL" id="JAGYPN010000002">
    <property type="protein sequence ID" value="MBS4223308.1"/>
    <property type="molecule type" value="Genomic_DNA"/>
</dbReference>
<reference evidence="1 2" key="1">
    <citation type="submission" date="2021-05" db="EMBL/GenBank/DDBJ databases">
        <title>Novel Bacillus species.</title>
        <authorList>
            <person name="Liu G."/>
        </authorList>
    </citation>
    <scope>NUCLEOTIDE SEQUENCE [LARGE SCALE GENOMIC DNA]</scope>
    <source>
        <strain evidence="1 2">FJAT-49682</strain>
    </source>
</reference>
<protein>
    <submittedName>
        <fullName evidence="1">Competence protein ComK</fullName>
    </submittedName>
</protein>
<accession>A0A942UQX0</accession>
<dbReference type="InterPro" id="IPR010461">
    <property type="entry name" value="ComK"/>
</dbReference>
<dbReference type="RefSeq" id="WP_213098330.1">
    <property type="nucleotide sequence ID" value="NZ_JAGYPN010000002.1"/>
</dbReference>
<comment type="caution">
    <text evidence="1">The sequence shown here is derived from an EMBL/GenBank/DDBJ whole genome shotgun (WGS) entry which is preliminary data.</text>
</comment>